<sequence length="363" mass="36381">MLSVAFNCTPDMYLLLRCGSVLNPSSLRDRAEKDFSQPLHDITTGPQSLRVAVNELPLTMGDYIRYKRDSTPVSDHTVGVIVGAVLGTFLVIAVVLLCLYHPTMHSHRRSRRRSPYHLGRFKLFLSGTKAITRHEEGGRGNPGGDGNVGGAGQRGGAGGEWRGDDAERRAYQVSDPDNGLDRLGDGKYMGGTGIGGSARGGNGGNGGEGGPGGVGGCGGDGGNANIRAKAYASVYTLMMCCVFQSPRKGSRFPTGPVSHPPGGLGLPGPAGPPGLPGLPGPVSPPGPGGGPILPGPPGPPGVIVGGGAGSGGIAYGGGGGLGGEGGHGGVGGKGGMGGQAKAHVSASTPLYPMLMCCIFVNKT</sequence>
<dbReference type="Proteomes" id="UP001497680">
    <property type="component" value="Unassembled WGS sequence"/>
</dbReference>
<accession>A0ACC0D6J0</accession>
<evidence type="ECO:0000313" key="1">
    <source>
        <dbReference type="EMBL" id="KAI6088378.1"/>
    </source>
</evidence>
<gene>
    <name evidence="1" type="ORF">F4821DRAFT_234417</name>
</gene>
<name>A0ACC0D6J0_9PEZI</name>
<evidence type="ECO:0000313" key="2">
    <source>
        <dbReference type="Proteomes" id="UP001497680"/>
    </source>
</evidence>
<keyword evidence="2" id="KW-1185">Reference proteome</keyword>
<organism evidence="1 2">
    <name type="scientific">Hypoxylon rubiginosum</name>
    <dbReference type="NCBI Taxonomy" id="110542"/>
    <lineage>
        <taxon>Eukaryota</taxon>
        <taxon>Fungi</taxon>
        <taxon>Dikarya</taxon>
        <taxon>Ascomycota</taxon>
        <taxon>Pezizomycotina</taxon>
        <taxon>Sordariomycetes</taxon>
        <taxon>Xylariomycetidae</taxon>
        <taxon>Xylariales</taxon>
        <taxon>Hypoxylaceae</taxon>
        <taxon>Hypoxylon</taxon>
    </lineage>
</organism>
<comment type="caution">
    <text evidence="1">The sequence shown here is derived from an EMBL/GenBank/DDBJ whole genome shotgun (WGS) entry which is preliminary data.</text>
</comment>
<proteinExistence type="predicted"/>
<protein>
    <submittedName>
        <fullName evidence="1">Uncharacterized protein</fullName>
    </submittedName>
</protein>
<reference evidence="1 2" key="1">
    <citation type="journal article" date="2022" name="New Phytol.">
        <title>Ecological generalism drives hyperdiversity of secondary metabolite gene clusters in xylarialean endophytes.</title>
        <authorList>
            <person name="Franco M.E.E."/>
            <person name="Wisecaver J.H."/>
            <person name="Arnold A.E."/>
            <person name="Ju Y.M."/>
            <person name="Slot J.C."/>
            <person name="Ahrendt S."/>
            <person name="Moore L.P."/>
            <person name="Eastman K.E."/>
            <person name="Scott K."/>
            <person name="Konkel Z."/>
            <person name="Mondo S.J."/>
            <person name="Kuo A."/>
            <person name="Hayes R.D."/>
            <person name="Haridas S."/>
            <person name="Andreopoulos B."/>
            <person name="Riley R."/>
            <person name="LaButti K."/>
            <person name="Pangilinan J."/>
            <person name="Lipzen A."/>
            <person name="Amirebrahimi M."/>
            <person name="Yan J."/>
            <person name="Adam C."/>
            <person name="Keymanesh K."/>
            <person name="Ng V."/>
            <person name="Louie K."/>
            <person name="Northen T."/>
            <person name="Drula E."/>
            <person name="Henrissat B."/>
            <person name="Hsieh H.M."/>
            <person name="Youens-Clark K."/>
            <person name="Lutzoni F."/>
            <person name="Miadlikowska J."/>
            <person name="Eastwood D.C."/>
            <person name="Hamelin R.C."/>
            <person name="Grigoriev I.V."/>
            <person name="U'Ren J.M."/>
        </authorList>
    </citation>
    <scope>NUCLEOTIDE SEQUENCE [LARGE SCALE GENOMIC DNA]</scope>
    <source>
        <strain evidence="1 2">ER1909</strain>
    </source>
</reference>
<dbReference type="EMBL" id="MU394302">
    <property type="protein sequence ID" value="KAI6088378.1"/>
    <property type="molecule type" value="Genomic_DNA"/>
</dbReference>